<dbReference type="GeneID" id="106471491"/>
<dbReference type="RefSeq" id="XP_022255810.1">
    <property type="nucleotide sequence ID" value="XM_022400102.1"/>
</dbReference>
<proteinExistence type="predicted"/>
<accession>A0ABM1TIV2</accession>
<sequence>MAGINSKKDLYHTDNEEATRSSEVDDDKHFSQSEMEITDKGMNKDSGVTGEEVTIGDTEVDRVVTSDEDVDASKVEVPILQEFSPLTHLLGTIPLQAQRGLFTMDIKLTCVDAIDEFVVLGSSIGVVFMYHRRRCETRKLRCELQGNIIPVTCVKIIASVDYMVAAGTKEGLVFAFQLPRENNENKVSVI</sequence>
<evidence type="ECO:0000313" key="3">
    <source>
        <dbReference type="RefSeq" id="XP_013787545.1"/>
    </source>
</evidence>
<evidence type="ECO:0000313" key="2">
    <source>
        <dbReference type="Proteomes" id="UP000694941"/>
    </source>
</evidence>
<feature type="region of interest" description="Disordered" evidence="1">
    <location>
        <begin position="1"/>
        <end position="50"/>
    </location>
</feature>
<reference evidence="3 4" key="1">
    <citation type="submission" date="2025-05" db="UniProtKB">
        <authorList>
            <consortium name="RefSeq"/>
        </authorList>
    </citation>
    <scope>IDENTIFICATION</scope>
    <source>
        <tissue evidence="3 4">Muscle</tissue>
    </source>
</reference>
<evidence type="ECO:0000313" key="6">
    <source>
        <dbReference type="RefSeq" id="XP_022255810.1"/>
    </source>
</evidence>
<dbReference type="RefSeq" id="XP_022255809.1">
    <property type="nucleotide sequence ID" value="XM_022400101.1"/>
</dbReference>
<protein>
    <submittedName>
        <fullName evidence="3 4">WD repeat-containing protein CG11141-like isoform X1</fullName>
    </submittedName>
</protein>
<evidence type="ECO:0000313" key="4">
    <source>
        <dbReference type="RefSeq" id="XP_022255808.1"/>
    </source>
</evidence>
<name>A0ABM1TIV2_LIMPO</name>
<organism evidence="2 4">
    <name type="scientific">Limulus polyphemus</name>
    <name type="common">Atlantic horseshoe crab</name>
    <dbReference type="NCBI Taxonomy" id="6850"/>
    <lineage>
        <taxon>Eukaryota</taxon>
        <taxon>Metazoa</taxon>
        <taxon>Ecdysozoa</taxon>
        <taxon>Arthropoda</taxon>
        <taxon>Chelicerata</taxon>
        <taxon>Merostomata</taxon>
        <taxon>Xiphosura</taxon>
        <taxon>Limulidae</taxon>
        <taxon>Limulus</taxon>
    </lineage>
</organism>
<dbReference type="PANTHER" id="PTHR23287:SF16">
    <property type="entry name" value="TECTONIN BETA-PROPELLER REPEAT-CONTAINING PROTEIN 2"/>
    <property type="match status" value="1"/>
</dbReference>
<keyword evidence="2" id="KW-1185">Reference proteome</keyword>
<dbReference type="PANTHER" id="PTHR23287">
    <property type="entry name" value="RUBY-EYE2-LIKE PROTEIN"/>
    <property type="match status" value="1"/>
</dbReference>
<dbReference type="RefSeq" id="XP_022255808.1">
    <property type="nucleotide sequence ID" value="XM_022400100.1"/>
</dbReference>
<gene>
    <name evidence="3 4 5 6" type="primary">LOC106471491</name>
</gene>
<feature type="compositionally biased region" description="Basic and acidic residues" evidence="1">
    <location>
        <begin position="1"/>
        <end position="43"/>
    </location>
</feature>
<evidence type="ECO:0000313" key="5">
    <source>
        <dbReference type="RefSeq" id="XP_022255809.1"/>
    </source>
</evidence>
<dbReference type="Proteomes" id="UP000694941">
    <property type="component" value="Unplaced"/>
</dbReference>
<dbReference type="RefSeq" id="XP_013787545.1">
    <property type="nucleotide sequence ID" value="XM_013932091.2"/>
</dbReference>
<evidence type="ECO:0000256" key="1">
    <source>
        <dbReference type="SAM" id="MobiDB-lite"/>
    </source>
</evidence>